<dbReference type="GO" id="GO:0043130">
    <property type="term" value="F:ubiquitin binding"/>
    <property type="evidence" value="ECO:0007669"/>
    <property type="project" value="InterPro"/>
</dbReference>
<dbReference type="SMART" id="SM00288">
    <property type="entry name" value="VHS"/>
    <property type="match status" value="1"/>
</dbReference>
<evidence type="ECO:0000256" key="10">
    <source>
        <dbReference type="PROSITE-ProRule" id="PRU00091"/>
    </source>
</evidence>
<dbReference type="PROSITE" id="PS50178">
    <property type="entry name" value="ZF_FYVE"/>
    <property type="match status" value="1"/>
</dbReference>
<name>A0AAV5QPT0_9ASCO</name>
<feature type="domain" description="VHS" evidence="13">
    <location>
        <begin position="20"/>
        <end position="170"/>
    </location>
</feature>
<comment type="subcellular location">
    <subcellularLocation>
        <location evidence="1">Endosome membrane</location>
        <topology evidence="1">Peripheral membrane protein</topology>
        <orientation evidence="1">Cytoplasmic side</orientation>
    </subcellularLocation>
</comment>
<dbReference type="InterPro" id="IPR003903">
    <property type="entry name" value="UIM_dom"/>
</dbReference>
<dbReference type="Gene3D" id="3.30.40.10">
    <property type="entry name" value="Zinc/RING finger domain, C3HC4 (zinc finger)"/>
    <property type="match status" value="1"/>
</dbReference>
<evidence type="ECO:0000259" key="13">
    <source>
        <dbReference type="PROSITE" id="PS50179"/>
    </source>
</evidence>
<dbReference type="GO" id="GO:0032266">
    <property type="term" value="F:phosphatidylinositol-3-phosphate binding"/>
    <property type="evidence" value="ECO:0007669"/>
    <property type="project" value="UniProtKB-ARBA"/>
</dbReference>
<dbReference type="SMART" id="SM00726">
    <property type="entry name" value="UIM"/>
    <property type="match status" value="2"/>
</dbReference>
<feature type="compositionally biased region" description="Polar residues" evidence="11">
    <location>
        <begin position="646"/>
        <end position="655"/>
    </location>
</feature>
<feature type="compositionally biased region" description="Low complexity" evidence="11">
    <location>
        <begin position="675"/>
        <end position="704"/>
    </location>
</feature>
<feature type="compositionally biased region" description="Acidic residues" evidence="11">
    <location>
        <begin position="315"/>
        <end position="327"/>
    </location>
</feature>
<dbReference type="Gene3D" id="1.20.5.1940">
    <property type="match status" value="1"/>
</dbReference>
<keyword evidence="15" id="KW-1185">Reference proteome</keyword>
<dbReference type="GO" id="GO:0043328">
    <property type="term" value="P:protein transport to vacuole involved in ubiquitin-dependent protein catabolic process via the multivesicular body sorting pathway"/>
    <property type="evidence" value="ECO:0007669"/>
    <property type="project" value="TreeGrafter"/>
</dbReference>
<evidence type="ECO:0000256" key="5">
    <source>
        <dbReference type="ARBA" id="ARBA00022737"/>
    </source>
</evidence>
<dbReference type="PANTHER" id="PTHR47794:SF1">
    <property type="entry name" value="VACUOLAR PROTEIN SORTING-ASSOCIATED PROTEIN 27"/>
    <property type="match status" value="1"/>
</dbReference>
<dbReference type="InterPro" id="IPR002014">
    <property type="entry name" value="VHS_dom"/>
</dbReference>
<evidence type="ECO:0000256" key="7">
    <source>
        <dbReference type="ARBA" id="ARBA00022771"/>
    </source>
</evidence>
<evidence type="ECO:0000313" key="14">
    <source>
        <dbReference type="EMBL" id="GMM36694.1"/>
    </source>
</evidence>
<dbReference type="SUPFAM" id="SSF48464">
    <property type="entry name" value="ENTH/VHS domain"/>
    <property type="match status" value="1"/>
</dbReference>
<evidence type="ECO:0000259" key="12">
    <source>
        <dbReference type="PROSITE" id="PS50178"/>
    </source>
</evidence>
<dbReference type="PROSITE" id="PS50330">
    <property type="entry name" value="UIM"/>
    <property type="match status" value="1"/>
</dbReference>
<dbReference type="Proteomes" id="UP001360560">
    <property type="component" value="Unassembled WGS sequence"/>
</dbReference>
<comment type="similarity">
    <text evidence="2">Belongs to the VPS27 family.</text>
</comment>
<dbReference type="InterPro" id="IPR018247">
    <property type="entry name" value="EF_Hand_1_Ca_BS"/>
</dbReference>
<dbReference type="RefSeq" id="XP_064853690.1">
    <property type="nucleotide sequence ID" value="XM_064997618.1"/>
</dbReference>
<keyword evidence="6" id="KW-0967">Endosome</keyword>
<sequence length="757" mass="85776">MSWFGSSAIDIDLMIKETCSEAIPDGEIDLIKGFEIIDLLKIKKVKAKEFLRAWENRIINNRNPNSQIKLLNLVDLCIKNAGINFSLEIFAGGSTSGSENDFASSYGTIHNQFLNKLLFILHNSKTSDLVKDKVLELIEVWHALFSQNSNLNHNIKSIYKTLRDENFKFPEISEKIILNEKFLESKVPPAWVDSDSCMIGFEPFTMLNRKHHCRNCGGVFCHDHSSNTTEIPMIGLNEPVRVCDSCYQQLTSKPTSKTHSKHHHKHRSSRNTFIEDEEDEMLKKALALSLQESQAPNQPKYSGEQNVSASGKTVDDEDENVEENYSDEDMKAAIAASLRDMEEQKQPHRIDNKLYADSNRQEPPQPYQQPSIYEPILNRELESRVSSKEEESISLFSQLMGNLKQKQMIDSNDNQVLQNEELQSLYTEIIKLKTKLGRNINEDLGKYDQFIDLQAKMNTIVRLYDGLLEKRLKLRGYSRESYSVPSYPEQYPSNIPALSNNYTGMVQQPIYTGSPAIVETGATQEIPNNYTGMVQQPMYTGTQPIFERGSIPQISNQITPQPTQTHTPFVHNPYMEYQTPSPAQYAVPSEPSYPPEPQTEMIQEAPVDVAQAQETAEPSQPIEVPQYPSYPPEVQQEMTQEAPLDASQTQETVEASQPVELPQYPTNPPEIQNLAQYPSQSAQPVQPAQSVQPTQPVQPVQQAQLTKVPTPSEQHRALDYNNYSNMFPSAPTDNIEPPQSQLQQNTAPREEALLIEL</sequence>
<dbReference type="Pfam" id="PF02809">
    <property type="entry name" value="UIM"/>
    <property type="match status" value="2"/>
</dbReference>
<feature type="region of interest" description="Disordered" evidence="11">
    <location>
        <begin position="291"/>
        <end position="329"/>
    </location>
</feature>
<dbReference type="Gene3D" id="1.25.40.90">
    <property type="match status" value="1"/>
</dbReference>
<dbReference type="InterPro" id="IPR000306">
    <property type="entry name" value="Znf_FYVE"/>
</dbReference>
<evidence type="ECO:0000256" key="11">
    <source>
        <dbReference type="SAM" id="MobiDB-lite"/>
    </source>
</evidence>
<evidence type="ECO:0000313" key="15">
    <source>
        <dbReference type="Proteomes" id="UP001360560"/>
    </source>
</evidence>
<dbReference type="PROSITE" id="PS00018">
    <property type="entry name" value="EF_HAND_1"/>
    <property type="match status" value="1"/>
</dbReference>
<accession>A0AAV5QPT0</accession>
<dbReference type="PANTHER" id="PTHR47794">
    <property type="entry name" value="VACUOLAR PROTEIN SORTING-ASSOCIATED PROTEIN 27"/>
    <property type="match status" value="1"/>
</dbReference>
<dbReference type="PROSITE" id="PS50179">
    <property type="entry name" value="VHS"/>
    <property type="match status" value="1"/>
</dbReference>
<reference evidence="14 15" key="1">
    <citation type="journal article" date="2023" name="Elife">
        <title>Identification of key yeast species and microbe-microbe interactions impacting larval growth of Drosophila in the wild.</title>
        <authorList>
            <person name="Mure A."/>
            <person name="Sugiura Y."/>
            <person name="Maeda R."/>
            <person name="Honda K."/>
            <person name="Sakurai N."/>
            <person name="Takahashi Y."/>
            <person name="Watada M."/>
            <person name="Katoh T."/>
            <person name="Gotoh A."/>
            <person name="Gotoh Y."/>
            <person name="Taniguchi I."/>
            <person name="Nakamura K."/>
            <person name="Hayashi T."/>
            <person name="Katayama T."/>
            <person name="Uemura T."/>
            <person name="Hattori Y."/>
        </authorList>
    </citation>
    <scope>NUCLEOTIDE SEQUENCE [LARGE SCALE GENOMIC DNA]</scope>
    <source>
        <strain evidence="14 15">SC-9</strain>
    </source>
</reference>
<evidence type="ECO:0000256" key="4">
    <source>
        <dbReference type="ARBA" id="ARBA00022723"/>
    </source>
</evidence>
<dbReference type="GeneID" id="90074669"/>
<dbReference type="InterPro" id="IPR017455">
    <property type="entry name" value="Znf_FYVE-rel"/>
</dbReference>
<keyword evidence="7 10" id="KW-0863">Zinc-finger</keyword>
<dbReference type="GO" id="GO:0008270">
    <property type="term" value="F:zinc ion binding"/>
    <property type="evidence" value="ECO:0007669"/>
    <property type="project" value="UniProtKB-KW"/>
</dbReference>
<feature type="compositionally biased region" description="Basic residues" evidence="11">
    <location>
        <begin position="256"/>
        <end position="269"/>
    </location>
</feature>
<dbReference type="InterPro" id="IPR011011">
    <property type="entry name" value="Znf_FYVE_PHD"/>
</dbReference>
<feature type="region of interest" description="Disordered" evidence="11">
    <location>
        <begin position="611"/>
        <end position="748"/>
    </location>
</feature>
<comment type="caution">
    <text evidence="14">The sequence shown here is derived from an EMBL/GenBank/DDBJ whole genome shotgun (WGS) entry which is preliminary data.</text>
</comment>
<dbReference type="Pfam" id="PF00790">
    <property type="entry name" value="VHS"/>
    <property type="match status" value="1"/>
</dbReference>
<evidence type="ECO:0000256" key="2">
    <source>
        <dbReference type="ARBA" id="ARBA00008597"/>
    </source>
</evidence>
<dbReference type="Pfam" id="PF21356">
    <property type="entry name" value="Vps27_GAT-like"/>
    <property type="match status" value="1"/>
</dbReference>
<keyword evidence="4" id="KW-0479">Metal-binding</keyword>
<keyword evidence="5" id="KW-0677">Repeat</keyword>
<organism evidence="14 15">
    <name type="scientific">Saccharomycopsis crataegensis</name>
    <dbReference type="NCBI Taxonomy" id="43959"/>
    <lineage>
        <taxon>Eukaryota</taxon>
        <taxon>Fungi</taxon>
        <taxon>Dikarya</taxon>
        <taxon>Ascomycota</taxon>
        <taxon>Saccharomycotina</taxon>
        <taxon>Saccharomycetes</taxon>
        <taxon>Saccharomycopsidaceae</taxon>
        <taxon>Saccharomycopsis</taxon>
    </lineage>
</organism>
<dbReference type="SMART" id="SM00064">
    <property type="entry name" value="FYVE"/>
    <property type="match status" value="1"/>
</dbReference>
<dbReference type="PROSITE" id="PS00028">
    <property type="entry name" value="ZINC_FINGER_C2H2_1"/>
    <property type="match status" value="1"/>
</dbReference>
<dbReference type="Gene3D" id="6.10.140.100">
    <property type="match status" value="1"/>
</dbReference>
<proteinExistence type="inferred from homology"/>
<dbReference type="Pfam" id="PF01363">
    <property type="entry name" value="FYVE"/>
    <property type="match status" value="1"/>
</dbReference>
<dbReference type="InterPro" id="IPR013087">
    <property type="entry name" value="Znf_C2H2_type"/>
</dbReference>
<feature type="compositionally biased region" description="Polar residues" evidence="11">
    <location>
        <begin position="291"/>
        <end position="311"/>
    </location>
</feature>
<evidence type="ECO:0000256" key="3">
    <source>
        <dbReference type="ARBA" id="ARBA00017753"/>
    </source>
</evidence>
<dbReference type="InterPro" id="IPR008942">
    <property type="entry name" value="ENTH_VHS"/>
</dbReference>
<evidence type="ECO:0000256" key="6">
    <source>
        <dbReference type="ARBA" id="ARBA00022753"/>
    </source>
</evidence>
<gene>
    <name evidence="14" type="ORF">DASC09_040190</name>
</gene>
<dbReference type="InterPro" id="IPR049425">
    <property type="entry name" value="Vps27_GAT-like"/>
</dbReference>
<feature type="compositionally biased region" description="Polar residues" evidence="11">
    <location>
        <begin position="737"/>
        <end position="747"/>
    </location>
</feature>
<evidence type="ECO:0000256" key="8">
    <source>
        <dbReference type="ARBA" id="ARBA00022833"/>
    </source>
</evidence>
<dbReference type="GO" id="GO:0006623">
    <property type="term" value="P:protein targeting to vacuole"/>
    <property type="evidence" value="ECO:0007669"/>
    <property type="project" value="TreeGrafter"/>
</dbReference>
<dbReference type="EMBL" id="BTFZ01000011">
    <property type="protein sequence ID" value="GMM36694.1"/>
    <property type="molecule type" value="Genomic_DNA"/>
</dbReference>
<feature type="region of interest" description="Disordered" evidence="11">
    <location>
        <begin position="252"/>
        <end position="275"/>
    </location>
</feature>
<dbReference type="AlphaFoldDB" id="A0AAV5QPT0"/>
<dbReference type="GO" id="GO:0033565">
    <property type="term" value="C:ESCRT-0 complex"/>
    <property type="evidence" value="ECO:0007669"/>
    <property type="project" value="TreeGrafter"/>
</dbReference>
<keyword evidence="9" id="KW-0472">Membrane</keyword>
<evidence type="ECO:0000256" key="1">
    <source>
        <dbReference type="ARBA" id="ARBA00004125"/>
    </source>
</evidence>
<keyword evidence="8" id="KW-0862">Zinc</keyword>
<feature type="domain" description="FYVE-type" evidence="12">
    <location>
        <begin position="191"/>
        <end position="251"/>
    </location>
</feature>
<dbReference type="InterPro" id="IPR013083">
    <property type="entry name" value="Znf_RING/FYVE/PHD"/>
</dbReference>
<evidence type="ECO:0000256" key="9">
    <source>
        <dbReference type="ARBA" id="ARBA00023136"/>
    </source>
</evidence>
<protein>
    <recommendedName>
        <fullName evidence="3">Vacuolar protein sorting-associated protein 27</fullName>
    </recommendedName>
</protein>
<dbReference type="SUPFAM" id="SSF57903">
    <property type="entry name" value="FYVE/PHD zinc finger"/>
    <property type="match status" value="1"/>
</dbReference>
<dbReference type="GO" id="GO:0010008">
    <property type="term" value="C:endosome membrane"/>
    <property type="evidence" value="ECO:0007669"/>
    <property type="project" value="UniProtKB-SubCell"/>
</dbReference>